<gene>
    <name evidence="3" type="ORF">PPRIM_AZ9-3.1.T0300293</name>
</gene>
<dbReference type="OMA" id="MVYLTIH"/>
<evidence type="ECO:0000256" key="2">
    <source>
        <dbReference type="SAM" id="Phobius"/>
    </source>
</evidence>
<feature type="transmembrane region" description="Helical" evidence="2">
    <location>
        <begin position="136"/>
        <end position="155"/>
    </location>
</feature>
<dbReference type="Proteomes" id="UP000688137">
    <property type="component" value="Unassembled WGS sequence"/>
</dbReference>
<protein>
    <recommendedName>
        <fullName evidence="5">Transmembrane protein</fullName>
    </recommendedName>
</protein>
<feature type="transmembrane region" description="Helical" evidence="2">
    <location>
        <begin position="192"/>
        <end position="214"/>
    </location>
</feature>
<comment type="caution">
    <text evidence="3">The sequence shown here is derived from an EMBL/GenBank/DDBJ whole genome shotgun (WGS) entry which is preliminary data.</text>
</comment>
<sequence>MSERREEDTTLVQAAIPAALEGAKKAEEMEKKIKEQGGQKLQDAERQADEQIAKAQEMIGLTGNLAQIAQQKSLIVAASQYLVGSLLSMVILQLGFFGSILTFIPFLEQLTIILYIVSIIIVQFCPGSVDKVPKNYGFCIVHSVSKILLMVYLTIHFESIKFELIQLVFGIVILFLLFLIKKGITENQDIALVVKKQFFTVLIVSAIISGFLGLLTRSNLFITLLLIIVGAGYTYYLQLALQRFCDHKYLLINKNDQYMGAAQLDADLFLWCKLVGFHCMKKNEGGAYIPNLDFDEENKQQEPETQEQNKI</sequence>
<evidence type="ECO:0008006" key="5">
    <source>
        <dbReference type="Google" id="ProtNLM"/>
    </source>
</evidence>
<keyword evidence="2" id="KW-0472">Membrane</keyword>
<proteinExistence type="predicted"/>
<feature type="transmembrane region" description="Helical" evidence="2">
    <location>
        <begin position="161"/>
        <end position="180"/>
    </location>
</feature>
<evidence type="ECO:0000256" key="1">
    <source>
        <dbReference type="SAM" id="Coils"/>
    </source>
</evidence>
<evidence type="ECO:0000313" key="3">
    <source>
        <dbReference type="EMBL" id="CAD8060749.1"/>
    </source>
</evidence>
<keyword evidence="1" id="KW-0175">Coiled coil</keyword>
<feature type="coiled-coil region" evidence="1">
    <location>
        <begin position="34"/>
        <end position="61"/>
    </location>
</feature>
<accession>A0A8S1KZ12</accession>
<reference evidence="3" key="1">
    <citation type="submission" date="2021-01" db="EMBL/GenBank/DDBJ databases">
        <authorList>
            <consortium name="Genoscope - CEA"/>
            <person name="William W."/>
        </authorList>
    </citation>
    <scope>NUCLEOTIDE SEQUENCE</scope>
</reference>
<feature type="transmembrane region" description="Helical" evidence="2">
    <location>
        <begin position="220"/>
        <end position="241"/>
    </location>
</feature>
<keyword evidence="2" id="KW-0812">Transmembrane</keyword>
<feature type="transmembrane region" description="Helical" evidence="2">
    <location>
        <begin position="81"/>
        <end position="104"/>
    </location>
</feature>
<evidence type="ECO:0000313" key="4">
    <source>
        <dbReference type="Proteomes" id="UP000688137"/>
    </source>
</evidence>
<dbReference type="EMBL" id="CAJJDM010000029">
    <property type="protein sequence ID" value="CAD8060749.1"/>
    <property type="molecule type" value="Genomic_DNA"/>
</dbReference>
<keyword evidence="2" id="KW-1133">Transmembrane helix</keyword>
<organism evidence="3 4">
    <name type="scientific">Paramecium primaurelia</name>
    <dbReference type="NCBI Taxonomy" id="5886"/>
    <lineage>
        <taxon>Eukaryota</taxon>
        <taxon>Sar</taxon>
        <taxon>Alveolata</taxon>
        <taxon>Ciliophora</taxon>
        <taxon>Intramacronucleata</taxon>
        <taxon>Oligohymenophorea</taxon>
        <taxon>Peniculida</taxon>
        <taxon>Parameciidae</taxon>
        <taxon>Paramecium</taxon>
    </lineage>
</organism>
<keyword evidence="4" id="KW-1185">Reference proteome</keyword>
<dbReference type="AlphaFoldDB" id="A0A8S1KZ12"/>
<feature type="transmembrane region" description="Helical" evidence="2">
    <location>
        <begin position="110"/>
        <end position="129"/>
    </location>
</feature>
<name>A0A8S1KZ12_PARPR</name>